<dbReference type="PANTHER" id="PTHR36688">
    <property type="entry name" value="ENDO/EXONUCLEASE/PHOSPHATASE DOMAIN-CONTAINING PROTEIN"/>
    <property type="match status" value="1"/>
</dbReference>
<dbReference type="PANTHER" id="PTHR36688:SF1">
    <property type="entry name" value="ENDONUCLEASE_EXONUCLEASE_PHOSPHATASE DOMAIN-CONTAINING PROTEIN"/>
    <property type="match status" value="1"/>
</dbReference>
<comment type="caution">
    <text evidence="2">The sequence shown here is derived from an EMBL/GenBank/DDBJ whole genome shotgun (WGS) entry which is preliminary data.</text>
</comment>
<evidence type="ECO:0000313" key="2">
    <source>
        <dbReference type="EMBL" id="KAL0270294.1"/>
    </source>
</evidence>
<feature type="domain" description="Reverse transcriptase" evidence="1">
    <location>
        <begin position="53"/>
        <end position="319"/>
    </location>
</feature>
<dbReference type="Pfam" id="PF00078">
    <property type="entry name" value="RVT_1"/>
    <property type="match status" value="1"/>
</dbReference>
<dbReference type="SUPFAM" id="SSF56672">
    <property type="entry name" value="DNA/RNA polymerases"/>
    <property type="match status" value="1"/>
</dbReference>
<dbReference type="CDD" id="cd01650">
    <property type="entry name" value="RT_nLTR_like"/>
    <property type="match status" value="1"/>
</dbReference>
<reference evidence="2" key="1">
    <citation type="journal article" date="2024" name="Gigascience">
        <title>Chromosome-level genome of the poultry shaft louse Menopon gallinae provides insight into the host-switching and adaptive evolution of parasitic lice.</title>
        <authorList>
            <person name="Xu Y."/>
            <person name="Ma L."/>
            <person name="Liu S."/>
            <person name="Liang Y."/>
            <person name="Liu Q."/>
            <person name="He Z."/>
            <person name="Tian L."/>
            <person name="Duan Y."/>
            <person name="Cai W."/>
            <person name="Li H."/>
            <person name="Song F."/>
        </authorList>
    </citation>
    <scope>NUCLEOTIDE SEQUENCE</scope>
    <source>
        <strain evidence="2">Cailab_2023a</strain>
    </source>
</reference>
<dbReference type="PROSITE" id="PS50878">
    <property type="entry name" value="RT_POL"/>
    <property type="match status" value="1"/>
</dbReference>
<sequence length="470" mass="53725">MSQANQKRKVRGRAIKIGQKESRKAPGWDLITGKVVRELSPKCLRILTIIYNSILRLGYFPSLWKVADIIMLPKPGKSPDQLTSYRPISLLPLFSKILEKLLLNRLNPLIEASHALPNHQFGFRHQHSTVEQVHRIARVITQSFEAKEYCSAAFLDISQAFDKVWHVGLLHKLHTLLPPYLYTLLHSYLSDRHFCVRHLGARTDLHPICSGVPQGSVLGPTLYLLFTSDIPTTPTTTIATFADDTALLASHPDPAVATARLQRHLDRLQLWLSKWRIRANDAKSVHVTFTLRRQTCPPLYLNGSIIPPATSVKYLGVHLDRRLTWKTHIQTKRAHCQTVLRQLYWLLGRHSSLPLPQKLLLYKAILKPIWTYGIQLWGSASSSNLEILERFQSKTLRLLTKAPWFVPNRVLHEDLGVPSIKAEIGRLTSSYSVRLEGHTNPLANSLLQELEDQRRLRRYKPLDSLTRYSS</sequence>
<dbReference type="GO" id="GO:0071897">
    <property type="term" value="P:DNA biosynthetic process"/>
    <property type="evidence" value="ECO:0007669"/>
    <property type="project" value="UniProtKB-ARBA"/>
</dbReference>
<accession>A0AAW2HKF2</accession>
<proteinExistence type="predicted"/>
<dbReference type="AlphaFoldDB" id="A0AAW2HKF2"/>
<protein>
    <recommendedName>
        <fullName evidence="1">Reverse transcriptase domain-containing protein</fullName>
    </recommendedName>
</protein>
<name>A0AAW2HKF2_9NEOP</name>
<dbReference type="InterPro" id="IPR052560">
    <property type="entry name" value="RdDP_mobile_element"/>
</dbReference>
<dbReference type="InterPro" id="IPR043502">
    <property type="entry name" value="DNA/RNA_pol_sf"/>
</dbReference>
<gene>
    <name evidence="2" type="ORF">PYX00_007756</name>
</gene>
<organism evidence="2">
    <name type="scientific">Menopon gallinae</name>
    <name type="common">poultry shaft louse</name>
    <dbReference type="NCBI Taxonomy" id="328185"/>
    <lineage>
        <taxon>Eukaryota</taxon>
        <taxon>Metazoa</taxon>
        <taxon>Ecdysozoa</taxon>
        <taxon>Arthropoda</taxon>
        <taxon>Hexapoda</taxon>
        <taxon>Insecta</taxon>
        <taxon>Pterygota</taxon>
        <taxon>Neoptera</taxon>
        <taxon>Paraneoptera</taxon>
        <taxon>Psocodea</taxon>
        <taxon>Troctomorpha</taxon>
        <taxon>Phthiraptera</taxon>
        <taxon>Amblycera</taxon>
        <taxon>Menoponidae</taxon>
        <taxon>Menopon</taxon>
    </lineage>
</organism>
<dbReference type="EMBL" id="JARGDH010000004">
    <property type="protein sequence ID" value="KAL0270294.1"/>
    <property type="molecule type" value="Genomic_DNA"/>
</dbReference>
<dbReference type="InterPro" id="IPR000477">
    <property type="entry name" value="RT_dom"/>
</dbReference>
<evidence type="ECO:0000259" key="1">
    <source>
        <dbReference type="PROSITE" id="PS50878"/>
    </source>
</evidence>